<comment type="caution">
    <text evidence="1">The sequence shown here is derived from an EMBL/GenBank/DDBJ whole genome shotgun (WGS) entry which is preliminary data.</text>
</comment>
<dbReference type="Gene3D" id="3.90.550.20">
    <property type="match status" value="2"/>
</dbReference>
<reference evidence="1" key="2">
    <citation type="submission" date="2021-09" db="EMBL/GenBank/DDBJ databases">
        <authorList>
            <person name="Jia N."/>
            <person name="Wang J."/>
            <person name="Shi W."/>
            <person name="Du L."/>
            <person name="Sun Y."/>
            <person name="Zhan W."/>
            <person name="Jiang J."/>
            <person name="Wang Q."/>
            <person name="Zhang B."/>
            <person name="Ji P."/>
            <person name="Sakyi L.B."/>
            <person name="Cui X."/>
            <person name="Yuan T."/>
            <person name="Jiang B."/>
            <person name="Yang W."/>
            <person name="Lam T.T.-Y."/>
            <person name="Chang Q."/>
            <person name="Ding S."/>
            <person name="Wang X."/>
            <person name="Zhu J."/>
            <person name="Ruan X."/>
            <person name="Zhao L."/>
            <person name="Wei J."/>
            <person name="Que T."/>
            <person name="Du C."/>
            <person name="Cheng J."/>
            <person name="Dai P."/>
            <person name="Han X."/>
            <person name="Huang E."/>
            <person name="Gao Y."/>
            <person name="Liu J."/>
            <person name="Shao H."/>
            <person name="Ye R."/>
            <person name="Li L."/>
            <person name="Wei W."/>
            <person name="Wang X."/>
            <person name="Wang C."/>
            <person name="Huo Q."/>
            <person name="Li W."/>
            <person name="Guo W."/>
            <person name="Chen H."/>
            <person name="Chen S."/>
            <person name="Zhou L."/>
            <person name="Zhou L."/>
            <person name="Ni X."/>
            <person name="Tian J."/>
            <person name="Zhou Y."/>
            <person name="Sheng Y."/>
            <person name="Liu T."/>
            <person name="Pan Y."/>
            <person name="Xia L."/>
            <person name="Li J."/>
            <person name="Zhao F."/>
            <person name="Cao W."/>
        </authorList>
    </citation>
    <scope>NUCLEOTIDE SEQUENCE</scope>
    <source>
        <strain evidence="1">Rsan-2018</strain>
        <tissue evidence="1">Larvae</tissue>
    </source>
</reference>
<organism evidence="1 2">
    <name type="scientific">Rhipicephalus sanguineus</name>
    <name type="common">Brown dog tick</name>
    <name type="synonym">Ixodes sanguineus</name>
    <dbReference type="NCBI Taxonomy" id="34632"/>
    <lineage>
        <taxon>Eukaryota</taxon>
        <taxon>Metazoa</taxon>
        <taxon>Ecdysozoa</taxon>
        <taxon>Arthropoda</taxon>
        <taxon>Chelicerata</taxon>
        <taxon>Arachnida</taxon>
        <taxon>Acari</taxon>
        <taxon>Parasitiformes</taxon>
        <taxon>Ixodida</taxon>
        <taxon>Ixodoidea</taxon>
        <taxon>Ixodidae</taxon>
        <taxon>Rhipicephalinae</taxon>
        <taxon>Rhipicephalus</taxon>
        <taxon>Rhipicephalus</taxon>
    </lineage>
</organism>
<dbReference type="PANTHER" id="PTHR46830">
    <property type="entry name" value="TRANSFERASE, PUTATIVE-RELATED"/>
    <property type="match status" value="1"/>
</dbReference>
<evidence type="ECO:0000313" key="1">
    <source>
        <dbReference type="EMBL" id="KAH7962621.1"/>
    </source>
</evidence>
<evidence type="ECO:0000313" key="2">
    <source>
        <dbReference type="Proteomes" id="UP000821837"/>
    </source>
</evidence>
<dbReference type="InterPro" id="IPR007577">
    <property type="entry name" value="GlycoTrfase_DXD_sugar-bd_CS"/>
</dbReference>
<gene>
    <name evidence="1" type="ORF">HPB52_017197</name>
</gene>
<accession>A0A9D4Q408</accession>
<keyword evidence="2" id="KW-1185">Reference proteome</keyword>
<sequence>MAVLRKVTVEEHEDTFVPNIVHFIRLGDAPLSFIEVVSIRAAWLQQKPDSLMIHCNNCSATTGSENWKHIKDIPRLTLSYVEKPETIFGIEISCIQHASDVVRIRVLRKYGGIYLDSDSYIVKSLDKYRRYEAAIGWPPRQNIGNQVIVAHKRSEFLRLYCESYRKYRPDLWYYNGGELPTKEILSKKPHLVYRVPCDFGVHEHIVITLFEESNDDWRNFSAVHVFFRHRTYYFPSDKFGPINFETVGRLGNASLSFIEVVSIRAAWLQQNPDFLMIHCDNCSATTQSENWKHIKDIPRLTLRYVEKPETIFGIKVSWIEHASDIVRIRVLRKYGGIYLDSDSYIVKSLDKYRRYETAIGWPPGQSIGNQIIVTHKQSEFLRLYYESYHKYRPDLWYYNAGHLPTQEILDTKPHLVYRIPCDFGVHEDITRILFEQCNDDWRNFTAVHAFFRHRAYYCPFDKFGPINFETVGRYAANFGKMARLVLTGSTKLGGSSVKNISLLSAEKLDYSEGCG</sequence>
<dbReference type="InterPro" id="IPR029044">
    <property type="entry name" value="Nucleotide-diphossugar_trans"/>
</dbReference>
<protein>
    <submittedName>
        <fullName evidence="1">Uncharacterized protein</fullName>
    </submittedName>
</protein>
<dbReference type="SUPFAM" id="SSF53448">
    <property type="entry name" value="Nucleotide-diphospho-sugar transferases"/>
    <property type="match status" value="2"/>
</dbReference>
<dbReference type="AlphaFoldDB" id="A0A9D4Q408"/>
<dbReference type="VEuPathDB" id="VectorBase:RSAN_037265"/>
<dbReference type="EMBL" id="JABSTV010001249">
    <property type="protein sequence ID" value="KAH7962621.1"/>
    <property type="molecule type" value="Genomic_DNA"/>
</dbReference>
<dbReference type="PANTHER" id="PTHR46830:SF1">
    <property type="entry name" value="ALPHA-1,4-N-ACETYLGLUCOSAMINYLTRANSFERASE"/>
    <property type="match status" value="1"/>
</dbReference>
<reference evidence="1" key="1">
    <citation type="journal article" date="2020" name="Cell">
        <title>Large-Scale Comparative Analyses of Tick Genomes Elucidate Their Genetic Diversity and Vector Capacities.</title>
        <authorList>
            <consortium name="Tick Genome and Microbiome Consortium (TIGMIC)"/>
            <person name="Jia N."/>
            <person name="Wang J."/>
            <person name="Shi W."/>
            <person name="Du L."/>
            <person name="Sun Y."/>
            <person name="Zhan W."/>
            <person name="Jiang J.F."/>
            <person name="Wang Q."/>
            <person name="Zhang B."/>
            <person name="Ji P."/>
            <person name="Bell-Sakyi L."/>
            <person name="Cui X.M."/>
            <person name="Yuan T.T."/>
            <person name="Jiang B.G."/>
            <person name="Yang W.F."/>
            <person name="Lam T.T."/>
            <person name="Chang Q.C."/>
            <person name="Ding S.J."/>
            <person name="Wang X.J."/>
            <person name="Zhu J.G."/>
            <person name="Ruan X.D."/>
            <person name="Zhao L."/>
            <person name="Wei J.T."/>
            <person name="Ye R.Z."/>
            <person name="Que T.C."/>
            <person name="Du C.H."/>
            <person name="Zhou Y.H."/>
            <person name="Cheng J.X."/>
            <person name="Dai P.F."/>
            <person name="Guo W.B."/>
            <person name="Han X.H."/>
            <person name="Huang E.J."/>
            <person name="Li L.F."/>
            <person name="Wei W."/>
            <person name="Gao Y.C."/>
            <person name="Liu J.Z."/>
            <person name="Shao H.Z."/>
            <person name="Wang X."/>
            <person name="Wang C.C."/>
            <person name="Yang T.C."/>
            <person name="Huo Q.B."/>
            <person name="Li W."/>
            <person name="Chen H.Y."/>
            <person name="Chen S.E."/>
            <person name="Zhou L.G."/>
            <person name="Ni X.B."/>
            <person name="Tian J.H."/>
            <person name="Sheng Y."/>
            <person name="Liu T."/>
            <person name="Pan Y.S."/>
            <person name="Xia L.Y."/>
            <person name="Li J."/>
            <person name="Zhao F."/>
            <person name="Cao W.C."/>
        </authorList>
    </citation>
    <scope>NUCLEOTIDE SEQUENCE</scope>
    <source>
        <strain evidence="1">Rsan-2018</strain>
    </source>
</reference>
<dbReference type="Pfam" id="PF04488">
    <property type="entry name" value="Gly_transf_sug"/>
    <property type="match status" value="2"/>
</dbReference>
<name>A0A9D4Q408_RHISA</name>
<proteinExistence type="predicted"/>
<dbReference type="Proteomes" id="UP000821837">
    <property type="component" value="Chromosome 3"/>
</dbReference>